<evidence type="ECO:0000313" key="2">
    <source>
        <dbReference type="EMBL" id="AEX85076.1"/>
    </source>
</evidence>
<sequence>MENKNIFLNSKLNISLAFIFFSMLYISYSLVLPNFISFEILGEYNIEMKKFYVINFTTFFGFNFGILLFRIILNMNKVVRRFFFTLVVLLNAFSFFAPDYDYFLFLRFLAGMGLGVFWIYVRIKTSFLSEYSKIKFYFGTLGLVLGYVFAAMINLIVVPQLGWSAGFLVLFSGFLLFPFNKYLDTNISYFDNNKECKICLNFFFFLSGFDFYILISNIKLIYFNVFSDLYLTNLHIFILTVLLLIGIKLSKYIFRFFSVFKIIITLNLLLIFFSIIGFYTSDKLLIILVTFLIFVFQSISWSFISQFESIKDDVENYLYAFHMSIFGGLFASFVSYLLYPQIERYMFVFIMIISMVFIIAFKFSLKSN</sequence>
<dbReference type="InterPro" id="IPR036259">
    <property type="entry name" value="MFS_trans_sf"/>
</dbReference>
<feature type="transmembrane region" description="Helical" evidence="1">
    <location>
        <begin position="135"/>
        <end position="155"/>
    </location>
</feature>
<dbReference type="HOGENOM" id="CLU_751855_0_0_0"/>
<feature type="transmembrane region" description="Helical" evidence="1">
    <location>
        <begin position="51"/>
        <end position="71"/>
    </location>
</feature>
<feature type="transmembrane region" description="Helical" evidence="1">
    <location>
        <begin position="229"/>
        <end position="247"/>
    </location>
</feature>
<feature type="transmembrane region" description="Helical" evidence="1">
    <location>
        <begin position="200"/>
        <end position="223"/>
    </location>
</feature>
<dbReference type="EMBL" id="CP003257">
    <property type="protein sequence ID" value="AEX85076.1"/>
    <property type="molecule type" value="Genomic_DNA"/>
</dbReference>
<dbReference type="AlphaFoldDB" id="H2J615"/>
<feature type="transmembrane region" description="Helical" evidence="1">
    <location>
        <begin position="345"/>
        <end position="365"/>
    </location>
</feature>
<evidence type="ECO:0000313" key="3">
    <source>
        <dbReference type="Proteomes" id="UP000007161"/>
    </source>
</evidence>
<keyword evidence="1" id="KW-0472">Membrane</keyword>
<dbReference type="SUPFAM" id="SSF103473">
    <property type="entry name" value="MFS general substrate transporter"/>
    <property type="match status" value="1"/>
</dbReference>
<evidence type="ECO:0000256" key="1">
    <source>
        <dbReference type="SAM" id="Phobius"/>
    </source>
</evidence>
<feature type="transmembrane region" description="Helical" evidence="1">
    <location>
        <begin position="161"/>
        <end position="179"/>
    </location>
</feature>
<keyword evidence="3" id="KW-1185">Reference proteome</keyword>
<protein>
    <recommendedName>
        <fullName evidence="4">Arabinose efflux permease family protein</fullName>
    </recommendedName>
</protein>
<dbReference type="RefSeq" id="WP_014296148.1">
    <property type="nucleotide sequence ID" value="NC_016751.1"/>
</dbReference>
<keyword evidence="1" id="KW-1133">Transmembrane helix</keyword>
<evidence type="ECO:0008006" key="4">
    <source>
        <dbReference type="Google" id="ProtNLM"/>
    </source>
</evidence>
<name>H2J615_MARPK</name>
<reference evidence="3" key="2">
    <citation type="submission" date="2012-01" db="EMBL/GenBank/DDBJ databases">
        <title>Complete sequence of chromosome of Marinitoga piezophila KA3.</title>
        <authorList>
            <person name="Lucas S."/>
            <person name="Han J."/>
            <person name="Lapidus A."/>
            <person name="Cheng J.-F."/>
            <person name="Goodwin L."/>
            <person name="Pitluck S."/>
            <person name="Peters L."/>
            <person name="Mikhailova N."/>
            <person name="Teshima H."/>
            <person name="Detter J.C."/>
            <person name="Han C."/>
            <person name="Tapia R."/>
            <person name="Land M."/>
            <person name="Hauser L."/>
            <person name="Kyrpides N."/>
            <person name="Ivanova N."/>
            <person name="Pagani I."/>
            <person name="Jebbar M."/>
            <person name="Vannier P."/>
            <person name="Oger P."/>
            <person name="Cario A."/>
            <person name="Bartlett D."/>
            <person name="Noll K.M."/>
            <person name="Woyke T."/>
        </authorList>
    </citation>
    <scope>NUCLEOTIDE SEQUENCE [LARGE SCALE GENOMIC DNA]</scope>
    <source>
        <strain evidence="3">DSM 14283 / JCM 11233 / KA3</strain>
    </source>
</reference>
<feature type="transmembrane region" description="Helical" evidence="1">
    <location>
        <begin position="285"/>
        <end position="304"/>
    </location>
</feature>
<proteinExistence type="predicted"/>
<dbReference type="OrthoDB" id="9814237at2"/>
<dbReference type="Proteomes" id="UP000007161">
    <property type="component" value="Chromosome"/>
</dbReference>
<feature type="transmembrane region" description="Helical" evidence="1">
    <location>
        <begin position="259"/>
        <end position="279"/>
    </location>
</feature>
<feature type="transmembrane region" description="Helical" evidence="1">
    <location>
        <begin position="316"/>
        <end position="339"/>
    </location>
</feature>
<feature type="transmembrane region" description="Helical" evidence="1">
    <location>
        <begin position="102"/>
        <end position="123"/>
    </location>
</feature>
<organism evidence="2 3">
    <name type="scientific">Marinitoga piezophila (strain DSM 14283 / JCM 11233 / KA3)</name>
    <dbReference type="NCBI Taxonomy" id="443254"/>
    <lineage>
        <taxon>Bacteria</taxon>
        <taxon>Thermotogati</taxon>
        <taxon>Thermotogota</taxon>
        <taxon>Thermotogae</taxon>
        <taxon>Petrotogales</taxon>
        <taxon>Petrotogaceae</taxon>
        <taxon>Marinitoga</taxon>
    </lineage>
</organism>
<gene>
    <name evidence="2" type="ordered locus">Marpi_0637</name>
</gene>
<feature type="transmembrane region" description="Helical" evidence="1">
    <location>
        <begin position="12"/>
        <end position="31"/>
    </location>
</feature>
<keyword evidence="1" id="KW-0812">Transmembrane</keyword>
<reference evidence="2 3" key="1">
    <citation type="journal article" date="2012" name="J. Bacteriol.">
        <title>Complete Genome Sequence of the Thermophilic, Piezophilic, Heterotrophic Bacterium Marinitoga piezophila KA3.</title>
        <authorList>
            <person name="Lucas S."/>
            <person name="Han J."/>
            <person name="Lapidus A."/>
            <person name="Cheng J.F."/>
            <person name="Goodwin L.A."/>
            <person name="Pitluck S."/>
            <person name="Peters L."/>
            <person name="Mikhailova N."/>
            <person name="Teshima H."/>
            <person name="Detter J.C."/>
            <person name="Han C."/>
            <person name="Tapia R."/>
            <person name="Land M."/>
            <person name="Hauser L."/>
            <person name="Kyrpides N.C."/>
            <person name="Ivanova N."/>
            <person name="Pagani I."/>
            <person name="Vannier P."/>
            <person name="Oger P."/>
            <person name="Bartlett D.H."/>
            <person name="Noll K.M."/>
            <person name="Woyke T."/>
            <person name="Jebbar M."/>
        </authorList>
    </citation>
    <scope>NUCLEOTIDE SEQUENCE [LARGE SCALE GENOMIC DNA]</scope>
    <source>
        <strain evidence="3">DSM 14283 / JCM 11233 / KA3</strain>
    </source>
</reference>
<feature type="transmembrane region" description="Helical" evidence="1">
    <location>
        <begin position="78"/>
        <end position="96"/>
    </location>
</feature>
<accession>H2J615</accession>
<dbReference type="KEGG" id="mpz:Marpi_0637"/>